<evidence type="ECO:0000256" key="2">
    <source>
        <dbReference type="ARBA" id="ARBA00022801"/>
    </source>
</evidence>
<sequence>MTAPILTRADCLARDALDPLAGLRTRFDLPEGVIYLDGNSLGARPRAALGRAQDVVAREWGTDLIKSWNTAGWFDMPKRLGDRLAPLIGAGPGEVAVTDTTSLNLFKALAAALRIQSQGASAARRGDDRRTIVTERSNFPTDIYMAEGLSRWLERGYRVRLVDSVDEIPAALDHDAAVLMLTHVNYRTGYQHDMATLTRLAHEAGALAVWDLAHSAGAVPVDLRAADADFAVGCTYKYLNGGPGAPAFIWVPQRHQAGFDHPLSGWWGHASPFAMAPAFAPVAGIGRALCGTQPIVSLALVECGLEIFEATDMAAVRAKSLALTDLFIGLVERRCAGHPLGLVTPREHARRGSQVSFTHPHGYAVMAALIARGVIGDYREPEIMRFGFTPLYTSYADVWDAVEILKDILDRNDYDLAAARGAVT</sequence>
<dbReference type="GO" id="GO:0019441">
    <property type="term" value="P:L-tryptophan catabolic process to kynurenine"/>
    <property type="evidence" value="ECO:0007669"/>
    <property type="project" value="TreeGrafter"/>
</dbReference>
<dbReference type="InterPro" id="IPR015424">
    <property type="entry name" value="PyrdxlP-dep_Trfase"/>
</dbReference>
<accession>A0A1S2NDL4</accession>
<feature type="modified residue" description="N6-(pyridoxal phosphate)lysine" evidence="4">
    <location>
        <position position="237"/>
    </location>
</feature>
<comment type="similarity">
    <text evidence="4 6">Belongs to the kynureninase family.</text>
</comment>
<dbReference type="GO" id="GO:0019805">
    <property type="term" value="P:quinolinate biosynthetic process"/>
    <property type="evidence" value="ECO:0007669"/>
    <property type="project" value="UniProtKB-UniRule"/>
</dbReference>
<feature type="binding site" evidence="4">
    <location>
        <position position="211"/>
    </location>
    <ligand>
        <name>pyridoxal 5'-phosphate</name>
        <dbReference type="ChEBI" id="CHEBI:597326"/>
    </ligand>
</feature>
<keyword evidence="1 4" id="KW-0662">Pyridine nucleotide biosynthesis</keyword>
<comment type="function">
    <text evidence="4 6">Catalyzes the cleavage of L-kynurenine (L-Kyn) and L-3-hydroxykynurenine (L-3OHKyn) into anthranilic acid (AA) and 3-hydroxyanthranilic acid (3-OHAA), respectively.</text>
</comment>
<evidence type="ECO:0000256" key="1">
    <source>
        <dbReference type="ARBA" id="ARBA00022642"/>
    </source>
</evidence>
<dbReference type="GO" id="GO:0030170">
    <property type="term" value="F:pyridoxal phosphate binding"/>
    <property type="evidence" value="ECO:0007669"/>
    <property type="project" value="UniProtKB-UniRule"/>
</dbReference>
<evidence type="ECO:0000256" key="3">
    <source>
        <dbReference type="ARBA" id="ARBA00022898"/>
    </source>
</evidence>
<feature type="binding site" evidence="4">
    <location>
        <position position="266"/>
    </location>
    <ligand>
        <name>pyridoxal 5'-phosphate</name>
        <dbReference type="ChEBI" id="CHEBI:597326"/>
    </ligand>
</feature>
<evidence type="ECO:0000313" key="8">
    <source>
        <dbReference type="Proteomes" id="UP000180246"/>
    </source>
</evidence>
<dbReference type="InterPro" id="IPR010111">
    <property type="entry name" value="Kynureninase"/>
</dbReference>
<dbReference type="GO" id="GO:0043420">
    <property type="term" value="P:anthranilate metabolic process"/>
    <property type="evidence" value="ECO:0007669"/>
    <property type="project" value="TreeGrafter"/>
</dbReference>
<keyword evidence="2 4" id="KW-0378">Hydrolase</keyword>
<dbReference type="AlphaFoldDB" id="A0A1S2NDL4"/>
<dbReference type="InterPro" id="IPR015422">
    <property type="entry name" value="PyrdxlP-dep_Trfase_small"/>
</dbReference>
<evidence type="ECO:0000313" key="7">
    <source>
        <dbReference type="EMBL" id="OIJ42890.1"/>
    </source>
</evidence>
<dbReference type="NCBIfam" id="TIGR01814">
    <property type="entry name" value="kynureninase"/>
    <property type="match status" value="1"/>
</dbReference>
<gene>
    <name evidence="4 7" type="primary">kynU</name>
    <name evidence="7" type="ORF">LO55_3092</name>
</gene>
<evidence type="ECO:0000256" key="4">
    <source>
        <dbReference type="HAMAP-Rule" id="MF_01970"/>
    </source>
</evidence>
<dbReference type="GO" id="GO:0005737">
    <property type="term" value="C:cytoplasm"/>
    <property type="evidence" value="ECO:0007669"/>
    <property type="project" value="UniProtKB-UniRule"/>
</dbReference>
<organism evidence="7 8">
    <name type="scientific">Massilia timonae</name>
    <dbReference type="NCBI Taxonomy" id="47229"/>
    <lineage>
        <taxon>Bacteria</taxon>
        <taxon>Pseudomonadati</taxon>
        <taxon>Pseudomonadota</taxon>
        <taxon>Betaproteobacteria</taxon>
        <taxon>Burkholderiales</taxon>
        <taxon>Oxalobacteraceae</taxon>
        <taxon>Telluria group</taxon>
        <taxon>Massilia</taxon>
    </lineage>
</organism>
<dbReference type="EMBL" id="JRYB01000001">
    <property type="protein sequence ID" value="OIJ42890.1"/>
    <property type="molecule type" value="Genomic_DNA"/>
</dbReference>
<dbReference type="GO" id="GO:0097053">
    <property type="term" value="P:L-kynurenine catabolic process"/>
    <property type="evidence" value="ECO:0007669"/>
    <property type="project" value="UniProtKB-UniRule"/>
</dbReference>
<dbReference type="GO" id="GO:0009435">
    <property type="term" value="P:NAD+ biosynthetic process"/>
    <property type="evidence" value="ECO:0007669"/>
    <property type="project" value="UniProtKB-UniRule"/>
</dbReference>
<comment type="pathway">
    <text evidence="4 6">Amino-acid degradation; L-kynurenine degradation; L-alanine and anthranilate from L-kynurenine: step 1/1.</text>
</comment>
<comment type="cofactor">
    <cofactor evidence="4 6">
        <name>pyridoxal 5'-phosphate</name>
        <dbReference type="ChEBI" id="CHEBI:597326"/>
    </cofactor>
</comment>
<dbReference type="HAMAP" id="MF_01970">
    <property type="entry name" value="Kynureninase"/>
    <property type="match status" value="1"/>
</dbReference>
<dbReference type="GO" id="GO:0030429">
    <property type="term" value="F:kynureninase activity"/>
    <property type="evidence" value="ECO:0007669"/>
    <property type="project" value="UniProtKB-UniRule"/>
</dbReference>
<dbReference type="Pfam" id="PF22580">
    <property type="entry name" value="KYNU_C"/>
    <property type="match status" value="1"/>
</dbReference>
<feature type="binding site" evidence="4">
    <location>
        <position position="292"/>
    </location>
    <ligand>
        <name>pyridoxal 5'-phosphate</name>
        <dbReference type="ChEBI" id="CHEBI:597326"/>
    </ligand>
</feature>
<feature type="binding site" evidence="4">
    <location>
        <position position="236"/>
    </location>
    <ligand>
        <name>pyridoxal 5'-phosphate</name>
        <dbReference type="ChEBI" id="CHEBI:597326"/>
    </ligand>
</feature>
<dbReference type="RefSeq" id="WP_177185528.1">
    <property type="nucleotide sequence ID" value="NZ_JRYB01000001.1"/>
</dbReference>
<comment type="catalytic activity">
    <reaction evidence="6">
        <text>3-hydroxy-L-kynurenine + H2O = 3-hydroxyanthranilate + L-alanine + H(+)</text>
        <dbReference type="Rhea" id="RHEA:25143"/>
        <dbReference type="ChEBI" id="CHEBI:15377"/>
        <dbReference type="ChEBI" id="CHEBI:15378"/>
        <dbReference type="ChEBI" id="CHEBI:36559"/>
        <dbReference type="ChEBI" id="CHEBI:57972"/>
        <dbReference type="ChEBI" id="CHEBI:58125"/>
        <dbReference type="EC" id="3.7.1.3"/>
    </reaction>
</comment>
<feature type="binding site" evidence="4">
    <location>
        <position position="102"/>
    </location>
    <ligand>
        <name>pyridoxal 5'-phosphate</name>
        <dbReference type="ChEBI" id="CHEBI:597326"/>
    </ligand>
</feature>
<comment type="catalytic activity">
    <reaction evidence="4 6">
        <text>L-kynurenine + H2O = anthranilate + L-alanine + H(+)</text>
        <dbReference type="Rhea" id="RHEA:16813"/>
        <dbReference type="ChEBI" id="CHEBI:15377"/>
        <dbReference type="ChEBI" id="CHEBI:15378"/>
        <dbReference type="ChEBI" id="CHEBI:16567"/>
        <dbReference type="ChEBI" id="CHEBI:57959"/>
        <dbReference type="ChEBI" id="CHEBI:57972"/>
        <dbReference type="EC" id="3.7.1.3"/>
    </reaction>
</comment>
<comment type="subunit">
    <text evidence="4 6">Homodimer.</text>
</comment>
<dbReference type="SUPFAM" id="SSF53383">
    <property type="entry name" value="PLP-dependent transferases"/>
    <property type="match status" value="1"/>
</dbReference>
<dbReference type="PIRSF" id="PIRSF038800">
    <property type="entry name" value="KYNU"/>
    <property type="match status" value="1"/>
</dbReference>
<dbReference type="Gene3D" id="3.40.640.10">
    <property type="entry name" value="Type I PLP-dependent aspartate aminotransferase-like (Major domain)"/>
    <property type="match status" value="1"/>
</dbReference>
<dbReference type="UniPathway" id="UPA00253">
    <property type="reaction ID" value="UER00329"/>
</dbReference>
<dbReference type="FunFam" id="3.40.640.10:FF:000107">
    <property type="entry name" value="Kynureninase"/>
    <property type="match status" value="1"/>
</dbReference>
<reference evidence="7 8" key="1">
    <citation type="submission" date="2014-10" db="EMBL/GenBank/DDBJ databases">
        <authorList>
            <person name="Seo M.-J."/>
            <person name="Seok Y.J."/>
            <person name="Cha I.-T."/>
        </authorList>
    </citation>
    <scope>NUCLEOTIDE SEQUENCE [LARGE SCALE GENOMIC DNA]</scope>
    <source>
        <strain evidence="7 8">NEU</strain>
    </source>
</reference>
<dbReference type="UniPathway" id="UPA00334">
    <property type="reaction ID" value="UER00455"/>
</dbReference>
<dbReference type="EC" id="3.7.1.3" evidence="4 5"/>
<dbReference type="PANTHER" id="PTHR14084:SF0">
    <property type="entry name" value="KYNURENINASE"/>
    <property type="match status" value="1"/>
</dbReference>
<keyword evidence="3 4" id="KW-0663">Pyridoxal phosphate</keyword>
<comment type="caution">
    <text evidence="7">The sequence shown here is derived from an EMBL/GenBank/DDBJ whole genome shotgun (WGS) entry which is preliminary data.</text>
</comment>
<evidence type="ECO:0000256" key="6">
    <source>
        <dbReference type="PIRNR" id="PIRNR038800"/>
    </source>
</evidence>
<feature type="binding site" evidence="4">
    <location>
        <position position="101"/>
    </location>
    <ligand>
        <name>pyridoxal 5'-phosphate</name>
        <dbReference type="ChEBI" id="CHEBI:597326"/>
    </ligand>
</feature>
<dbReference type="Proteomes" id="UP000180246">
    <property type="component" value="Unassembled WGS sequence"/>
</dbReference>
<dbReference type="PANTHER" id="PTHR14084">
    <property type="entry name" value="KYNURENINASE"/>
    <property type="match status" value="1"/>
</dbReference>
<feature type="binding site" evidence="4">
    <location>
        <begin position="139"/>
        <end position="142"/>
    </location>
    <ligand>
        <name>pyridoxal 5'-phosphate</name>
        <dbReference type="ChEBI" id="CHEBI:597326"/>
    </ligand>
</feature>
<dbReference type="InterPro" id="IPR015421">
    <property type="entry name" value="PyrdxlP-dep_Trfase_major"/>
</dbReference>
<dbReference type="Gene3D" id="3.90.1150.10">
    <property type="entry name" value="Aspartate Aminotransferase, domain 1"/>
    <property type="match status" value="1"/>
</dbReference>
<evidence type="ECO:0000256" key="5">
    <source>
        <dbReference type="NCBIfam" id="TIGR01814"/>
    </source>
</evidence>
<protein>
    <recommendedName>
        <fullName evidence="4 5">Kynureninase</fullName>
        <ecNumber evidence="4 5">3.7.1.3</ecNumber>
    </recommendedName>
    <alternativeName>
        <fullName evidence="4">L-kynurenine hydrolase</fullName>
    </alternativeName>
</protein>
<proteinExistence type="inferred from homology"/>
<feature type="binding site" evidence="4">
    <location>
        <position position="214"/>
    </location>
    <ligand>
        <name>pyridoxal 5'-phosphate</name>
        <dbReference type="ChEBI" id="CHEBI:597326"/>
    </ligand>
</feature>
<feature type="binding site" evidence="4">
    <location>
        <position position="182"/>
    </location>
    <ligand>
        <name>pyridoxal 5'-phosphate</name>
        <dbReference type="ChEBI" id="CHEBI:597326"/>
    </ligand>
</feature>
<comment type="pathway">
    <text evidence="4 6">Cofactor biosynthesis; NAD(+) biosynthesis; quinolinate from L-kynurenine: step 2/3.</text>
</comment>
<name>A0A1S2NDL4_9BURK</name>